<dbReference type="Pfam" id="PF13262">
    <property type="entry name" value="DUF4054"/>
    <property type="match status" value="1"/>
</dbReference>
<reference evidence="2" key="1">
    <citation type="submission" date="2020-04" db="EMBL/GenBank/DDBJ databases">
        <title>Description of novel Gluconacetobacter.</title>
        <authorList>
            <person name="Sombolestani A."/>
        </authorList>
    </citation>
    <scope>NUCLEOTIDE SEQUENCE [LARGE SCALE GENOMIC DNA]</scope>
    <source>
        <strain evidence="2">LMG 27748</strain>
    </source>
</reference>
<evidence type="ECO:0000313" key="1">
    <source>
        <dbReference type="EMBL" id="MBF0877255.1"/>
    </source>
</evidence>
<dbReference type="InterPro" id="IPR025127">
    <property type="entry name" value="DUF4054"/>
</dbReference>
<protein>
    <submittedName>
        <fullName evidence="1">DUF4054 domain-containing protein</fullName>
    </submittedName>
</protein>
<dbReference type="EMBL" id="JABCQO010000008">
    <property type="protein sequence ID" value="MBF0877255.1"/>
    <property type="molecule type" value="Genomic_DNA"/>
</dbReference>
<organism evidence="1 2">
    <name type="scientific">Gluconobacter cerevisiae</name>
    <dbReference type="NCBI Taxonomy" id="1379734"/>
    <lineage>
        <taxon>Bacteria</taxon>
        <taxon>Pseudomonadati</taxon>
        <taxon>Pseudomonadota</taxon>
        <taxon>Alphaproteobacteria</taxon>
        <taxon>Acetobacterales</taxon>
        <taxon>Acetobacteraceae</taxon>
        <taxon>Gluconobacter</taxon>
    </lineage>
</organism>
<reference evidence="1 2" key="2">
    <citation type="submission" date="2020-11" db="EMBL/GenBank/DDBJ databases">
        <title>Description of novel Gluconobacter species.</title>
        <authorList>
            <person name="Cleenwerck I."/>
            <person name="Cnockaert M."/>
            <person name="Borremans W."/>
            <person name="Wieme A.D."/>
            <person name="De Vuyst L."/>
            <person name="Vandamme P."/>
        </authorList>
    </citation>
    <scope>NUCLEOTIDE SEQUENCE [LARGE SCALE GENOMIC DNA]</scope>
    <source>
        <strain evidence="1 2">LMG 27748</strain>
    </source>
</reference>
<evidence type="ECO:0000313" key="2">
    <source>
        <dbReference type="Proteomes" id="UP000630952"/>
    </source>
</evidence>
<sequence>MPVAQLNYALWSKRYPALGANVDEDLANAYWAEAGLYLDNTECSPVQDVAQRCLLFGMLAAHLAQINLPADQGGSGIVGRVSAASEGSTSVSADMGPVTGSQAWFLQTQAGASFWQATIWLRTAQYVTTSYVQQETWP</sequence>
<name>A0ABR9YF08_9PROT</name>
<dbReference type="Proteomes" id="UP000630952">
    <property type="component" value="Unassembled WGS sequence"/>
</dbReference>
<keyword evidence="2" id="KW-1185">Reference proteome</keyword>
<comment type="caution">
    <text evidence="1">The sequence shown here is derived from an EMBL/GenBank/DDBJ whole genome shotgun (WGS) entry which is preliminary data.</text>
</comment>
<accession>A0ABR9YF08</accession>
<proteinExistence type="predicted"/>
<gene>
    <name evidence="1" type="ORF">HKD21_10400</name>
</gene>